<keyword evidence="6" id="KW-1133">Transmembrane helix</keyword>
<evidence type="ECO:0000256" key="2">
    <source>
        <dbReference type="ARBA" id="ARBA00007715"/>
    </source>
</evidence>
<organism evidence="9 10">
    <name type="scientific">Saccharomycopsis crataegensis</name>
    <dbReference type="NCBI Taxonomy" id="43959"/>
    <lineage>
        <taxon>Eukaryota</taxon>
        <taxon>Fungi</taxon>
        <taxon>Dikarya</taxon>
        <taxon>Ascomycota</taxon>
        <taxon>Saccharomycotina</taxon>
        <taxon>Saccharomycetes</taxon>
        <taxon>Saccharomycopsidaceae</taxon>
        <taxon>Saccharomycopsis</taxon>
    </lineage>
</organism>
<evidence type="ECO:0000256" key="3">
    <source>
        <dbReference type="ARBA" id="ARBA00020820"/>
    </source>
</evidence>
<keyword evidence="5" id="KW-0256">Endoplasmic reticulum</keyword>
<comment type="similarity">
    <text evidence="2 8">Belongs to the EMC4 family.</text>
</comment>
<keyword evidence="10" id="KW-1185">Reference proteome</keyword>
<evidence type="ECO:0000256" key="7">
    <source>
        <dbReference type="ARBA" id="ARBA00023136"/>
    </source>
</evidence>
<dbReference type="InterPro" id="IPR009445">
    <property type="entry name" value="TMEM85/Emc4"/>
</dbReference>
<protein>
    <recommendedName>
        <fullName evidence="3 8">ER membrane protein complex subunit 4</fullName>
    </recommendedName>
</protein>
<dbReference type="PIRSF" id="PIRSF017207">
    <property type="entry name" value="UCP017207_TM-p85"/>
    <property type="match status" value="1"/>
</dbReference>
<evidence type="ECO:0000256" key="8">
    <source>
        <dbReference type="PIRNR" id="PIRNR017207"/>
    </source>
</evidence>
<comment type="subcellular location">
    <subcellularLocation>
        <location evidence="1">Endoplasmic reticulum membrane</location>
        <topology evidence="1">Multi-pass membrane protein</topology>
    </subcellularLocation>
</comment>
<dbReference type="Proteomes" id="UP001360560">
    <property type="component" value="Unassembled WGS sequence"/>
</dbReference>
<reference evidence="9 10" key="1">
    <citation type="journal article" date="2023" name="Elife">
        <title>Identification of key yeast species and microbe-microbe interactions impacting larval growth of Drosophila in the wild.</title>
        <authorList>
            <person name="Mure A."/>
            <person name="Sugiura Y."/>
            <person name="Maeda R."/>
            <person name="Honda K."/>
            <person name="Sakurai N."/>
            <person name="Takahashi Y."/>
            <person name="Watada M."/>
            <person name="Katoh T."/>
            <person name="Gotoh A."/>
            <person name="Gotoh Y."/>
            <person name="Taniguchi I."/>
            <person name="Nakamura K."/>
            <person name="Hayashi T."/>
            <person name="Katayama T."/>
            <person name="Uemura T."/>
            <person name="Hattori Y."/>
        </authorList>
    </citation>
    <scope>NUCLEOTIDE SEQUENCE [LARGE SCALE GENOMIC DNA]</scope>
    <source>
        <strain evidence="9 10">SC-9</strain>
    </source>
</reference>
<keyword evidence="7 8" id="KW-0472">Membrane</keyword>
<dbReference type="AlphaFoldDB" id="A0AAV5QL48"/>
<comment type="caution">
    <text evidence="9">The sequence shown here is derived from an EMBL/GenBank/DDBJ whole genome shotgun (WGS) entry which is preliminary data.</text>
</comment>
<sequence>MSWYEELTNPPIYKTAYDLKAPTGFKETTGTFQITKPKSTKSVNNRKQINDLKIKKGWEVALAPVKSLPMTLVMNYMTGNTLQIFSISMTLMQLVNPLTAIFNFNQPFEFLEGGDPGELEEVQYDVVIVKLAFIASQLVCLAVGIYKLNAMGLIPNSTSDWLSWETYPNFKEVNIGIF</sequence>
<gene>
    <name evidence="9" type="ORF">DASC09_024840</name>
</gene>
<evidence type="ECO:0000256" key="6">
    <source>
        <dbReference type="ARBA" id="ARBA00022989"/>
    </source>
</evidence>
<evidence type="ECO:0000313" key="10">
    <source>
        <dbReference type="Proteomes" id="UP001360560"/>
    </source>
</evidence>
<dbReference type="Pfam" id="PF06417">
    <property type="entry name" value="EMC4"/>
    <property type="match status" value="1"/>
</dbReference>
<dbReference type="PANTHER" id="PTHR19315">
    <property type="entry name" value="ER MEMBRANE PROTEIN COMPLEX SUBUNIT 4"/>
    <property type="match status" value="1"/>
</dbReference>
<keyword evidence="4" id="KW-0812">Transmembrane</keyword>
<accession>A0AAV5QL48</accession>
<evidence type="ECO:0000256" key="1">
    <source>
        <dbReference type="ARBA" id="ARBA00004477"/>
    </source>
</evidence>
<dbReference type="EMBL" id="BTFZ01000004">
    <property type="protein sequence ID" value="GMM35159.1"/>
    <property type="molecule type" value="Genomic_DNA"/>
</dbReference>
<proteinExistence type="inferred from homology"/>
<dbReference type="RefSeq" id="XP_064852159.1">
    <property type="nucleotide sequence ID" value="XM_064996087.1"/>
</dbReference>
<evidence type="ECO:0000313" key="9">
    <source>
        <dbReference type="EMBL" id="GMM35159.1"/>
    </source>
</evidence>
<evidence type="ECO:0000256" key="4">
    <source>
        <dbReference type="ARBA" id="ARBA00022692"/>
    </source>
</evidence>
<dbReference type="GeneID" id="90073138"/>
<dbReference type="GO" id="GO:0005789">
    <property type="term" value="C:endoplasmic reticulum membrane"/>
    <property type="evidence" value="ECO:0007669"/>
    <property type="project" value="UniProtKB-SubCell"/>
</dbReference>
<evidence type="ECO:0000256" key="5">
    <source>
        <dbReference type="ARBA" id="ARBA00022824"/>
    </source>
</evidence>
<name>A0AAV5QL48_9ASCO</name>